<accession>W9S817</accession>
<dbReference type="AlphaFoldDB" id="W9S817"/>
<reference evidence="3" key="1">
    <citation type="submission" date="2013-01" db="EMBL/GenBank/DDBJ databases">
        <title>Draft Genome Sequence of a Mulberry Tree, Morus notabilis C.K. Schneid.</title>
        <authorList>
            <person name="He N."/>
            <person name="Zhao S."/>
        </authorList>
    </citation>
    <scope>NUCLEOTIDE SEQUENCE</scope>
</reference>
<dbReference type="SUPFAM" id="SSF49599">
    <property type="entry name" value="TRAF domain-like"/>
    <property type="match status" value="1"/>
</dbReference>
<keyword evidence="3" id="KW-1185">Reference proteome</keyword>
<dbReference type="InterPro" id="IPR002083">
    <property type="entry name" value="MATH/TRAF_dom"/>
</dbReference>
<sequence>MSTVQILRKPAVPCISASCFINDQDKKATQQAPNTSYTWVKGKSNTSLFFWHLIIEELLQTNNSFCRKAHREEGMSFPSQGTRAPHIGSNNGYTSKPENFSQAYKESYTSAKFTVQEKTWELRIFPNGYGDEEARTCVCICTRDSGFESRKRPLLRGVRPCTYEIELFSAPVIVRHNNWFANRKIACTADVISLKDIRKPSNGFLVKDLLILNLNF</sequence>
<evidence type="ECO:0000313" key="3">
    <source>
        <dbReference type="Proteomes" id="UP000030645"/>
    </source>
</evidence>
<dbReference type="Gene3D" id="2.60.210.10">
    <property type="entry name" value="Apoptosis, Tumor Necrosis Factor Receptor Associated Protein 2, Chain A"/>
    <property type="match status" value="1"/>
</dbReference>
<dbReference type="EMBL" id="KE345890">
    <property type="protein sequence ID" value="EXC19726.1"/>
    <property type="molecule type" value="Genomic_DNA"/>
</dbReference>
<protein>
    <recommendedName>
        <fullName evidence="1">MATH domain-containing protein</fullName>
    </recommendedName>
</protein>
<evidence type="ECO:0000259" key="1">
    <source>
        <dbReference type="PROSITE" id="PS50144"/>
    </source>
</evidence>
<dbReference type="PROSITE" id="PS50144">
    <property type="entry name" value="MATH"/>
    <property type="match status" value="1"/>
</dbReference>
<dbReference type="CDD" id="cd00121">
    <property type="entry name" value="MATH"/>
    <property type="match status" value="1"/>
</dbReference>
<proteinExistence type="predicted"/>
<dbReference type="InterPro" id="IPR008974">
    <property type="entry name" value="TRAF-like"/>
</dbReference>
<dbReference type="STRING" id="981085.W9S817"/>
<feature type="domain" description="MATH" evidence="1">
    <location>
        <begin position="90"/>
        <end position="216"/>
    </location>
</feature>
<organism evidence="2 3">
    <name type="scientific">Morus notabilis</name>
    <dbReference type="NCBI Taxonomy" id="981085"/>
    <lineage>
        <taxon>Eukaryota</taxon>
        <taxon>Viridiplantae</taxon>
        <taxon>Streptophyta</taxon>
        <taxon>Embryophyta</taxon>
        <taxon>Tracheophyta</taxon>
        <taxon>Spermatophyta</taxon>
        <taxon>Magnoliopsida</taxon>
        <taxon>eudicotyledons</taxon>
        <taxon>Gunneridae</taxon>
        <taxon>Pentapetalae</taxon>
        <taxon>rosids</taxon>
        <taxon>fabids</taxon>
        <taxon>Rosales</taxon>
        <taxon>Moraceae</taxon>
        <taxon>Moreae</taxon>
        <taxon>Morus</taxon>
    </lineage>
</organism>
<gene>
    <name evidence="2" type="ORF">L484_008352</name>
</gene>
<evidence type="ECO:0000313" key="2">
    <source>
        <dbReference type="EMBL" id="EXC19726.1"/>
    </source>
</evidence>
<dbReference type="Proteomes" id="UP000030645">
    <property type="component" value="Unassembled WGS sequence"/>
</dbReference>
<name>W9S817_9ROSA</name>